<dbReference type="AlphaFoldDB" id="A0A1M5J690"/>
<dbReference type="InterPro" id="IPR023867">
    <property type="entry name" value="Sulphatase_maturase_rSAM"/>
</dbReference>
<dbReference type="SFLD" id="SFLDG01386">
    <property type="entry name" value="main_SPASM_domain-containing"/>
    <property type="match status" value="1"/>
</dbReference>
<dbReference type="PROSITE" id="PS01305">
    <property type="entry name" value="MOAA_NIFB_PQQE"/>
    <property type="match status" value="1"/>
</dbReference>
<dbReference type="SUPFAM" id="SSF102114">
    <property type="entry name" value="Radical SAM enzymes"/>
    <property type="match status" value="1"/>
</dbReference>
<dbReference type="InterPro" id="IPR013785">
    <property type="entry name" value="Aldolase_TIM"/>
</dbReference>
<comment type="cofactor">
    <cofactor evidence="1">
        <name>[4Fe-4S] cluster</name>
        <dbReference type="ChEBI" id="CHEBI:49883"/>
    </cofactor>
</comment>
<dbReference type="Gene3D" id="3.20.20.70">
    <property type="entry name" value="Aldolase class I"/>
    <property type="match status" value="1"/>
</dbReference>
<dbReference type="InterPro" id="IPR058240">
    <property type="entry name" value="rSAM_sf"/>
</dbReference>
<dbReference type="Pfam" id="PF04055">
    <property type="entry name" value="Radical_SAM"/>
    <property type="match status" value="1"/>
</dbReference>
<protein>
    <recommendedName>
        <fullName evidence="7">Radical SAM core domain-containing protein</fullName>
    </recommendedName>
</protein>
<dbReference type="OrthoDB" id="9808591at2"/>
<dbReference type="SFLD" id="SFLDG01067">
    <property type="entry name" value="SPASM/twitch_domain_containing"/>
    <property type="match status" value="1"/>
</dbReference>
<evidence type="ECO:0000256" key="6">
    <source>
        <dbReference type="ARBA" id="ARBA00023014"/>
    </source>
</evidence>
<sequence length="418" mass="47492">MEIKIVVLKIASRCNLNCSYCYMYNLGDKTYKNQPKVMSKETIENIYNRIIEHCEEHKIKNFGIILHGGEPLLAGQKYIEDFVNTGRKLSEGKVNFQYGLQTNGILINEEIANSLEKLRVHIGVSLDGPKEVNDKHRFYHNGKGSYDDVIKGINVLLKNNSYKDRLGLLSVMNIDSDPIKAYNHIKDLNLNGGDFLFPYGTYDNPPLGKTENTENTHYADWLIKIFDTWYNEDEETRPSIRLFKDITASILGNDIMADYLGNKNNEVLVIETDGSMEAVDGLKSCGNGFTKTGANVSSFSINQALDTPLAKLYHYSHKHLCKKCRSCPINETCGGGDLANRYSTKNGFDNPSIYCSDLEKLISHIQNKIIDRLPEQLIEEAEIERLIPSKIQEIRNQNIIKDNAVYEDELLSYFYAKA</sequence>
<dbReference type="PANTHER" id="PTHR43273">
    <property type="entry name" value="ANAEROBIC SULFATASE-MATURATING ENZYME HOMOLOG ASLB-RELATED"/>
    <property type="match status" value="1"/>
</dbReference>
<evidence type="ECO:0000256" key="3">
    <source>
        <dbReference type="ARBA" id="ARBA00022691"/>
    </source>
</evidence>
<dbReference type="InterPro" id="IPR000385">
    <property type="entry name" value="MoaA_NifB_PqqE_Fe-S-bd_CS"/>
</dbReference>
<dbReference type="GO" id="GO:0051539">
    <property type="term" value="F:4 iron, 4 sulfur cluster binding"/>
    <property type="evidence" value="ECO:0007669"/>
    <property type="project" value="UniProtKB-KW"/>
</dbReference>
<keyword evidence="9" id="KW-1185">Reference proteome</keyword>
<dbReference type="SFLD" id="SFLDG01384">
    <property type="entry name" value="thioether_bond_formation_requi"/>
    <property type="match status" value="1"/>
</dbReference>
<accession>A0A1M5J690</accession>
<evidence type="ECO:0000259" key="7">
    <source>
        <dbReference type="PROSITE" id="PS51918"/>
    </source>
</evidence>
<dbReference type="EMBL" id="FQWT01000001">
    <property type="protein sequence ID" value="SHG36094.1"/>
    <property type="molecule type" value="Genomic_DNA"/>
</dbReference>
<name>A0A1M5J690_9FLAO</name>
<evidence type="ECO:0000256" key="2">
    <source>
        <dbReference type="ARBA" id="ARBA00022485"/>
    </source>
</evidence>
<keyword evidence="4" id="KW-0479">Metal-binding</keyword>
<dbReference type="PANTHER" id="PTHR43273:SF8">
    <property type="entry name" value="RADICAL SAM DOMAIN PROTEIN"/>
    <property type="match status" value="1"/>
</dbReference>
<dbReference type="SFLD" id="SFLDS00029">
    <property type="entry name" value="Radical_SAM"/>
    <property type="match status" value="1"/>
</dbReference>
<feature type="domain" description="Radical SAM core" evidence="7">
    <location>
        <begin position="1"/>
        <end position="249"/>
    </location>
</feature>
<evidence type="ECO:0000313" key="9">
    <source>
        <dbReference type="Proteomes" id="UP000184047"/>
    </source>
</evidence>
<keyword evidence="2" id="KW-0004">4Fe-4S</keyword>
<keyword evidence="3" id="KW-0949">S-adenosyl-L-methionine</keyword>
<keyword evidence="5" id="KW-0408">Iron</keyword>
<evidence type="ECO:0000313" key="8">
    <source>
        <dbReference type="EMBL" id="SHG36094.1"/>
    </source>
</evidence>
<evidence type="ECO:0000256" key="4">
    <source>
        <dbReference type="ARBA" id="ARBA00022723"/>
    </source>
</evidence>
<dbReference type="InterPro" id="IPR007197">
    <property type="entry name" value="rSAM"/>
</dbReference>
<keyword evidence="6" id="KW-0411">Iron-sulfur</keyword>
<dbReference type="CDD" id="cd01335">
    <property type="entry name" value="Radical_SAM"/>
    <property type="match status" value="1"/>
</dbReference>
<dbReference type="Proteomes" id="UP000184047">
    <property type="component" value="Unassembled WGS sequence"/>
</dbReference>
<organism evidence="8 9">
    <name type="scientific">Chryseobacterium oranimense</name>
    <dbReference type="NCBI Taxonomy" id="421058"/>
    <lineage>
        <taxon>Bacteria</taxon>
        <taxon>Pseudomonadati</taxon>
        <taxon>Bacteroidota</taxon>
        <taxon>Flavobacteriia</taxon>
        <taxon>Flavobacteriales</taxon>
        <taxon>Weeksellaceae</taxon>
        <taxon>Chryseobacterium group</taxon>
        <taxon>Chryseobacterium</taxon>
    </lineage>
</organism>
<evidence type="ECO:0000256" key="1">
    <source>
        <dbReference type="ARBA" id="ARBA00001966"/>
    </source>
</evidence>
<dbReference type="GO" id="GO:0046872">
    <property type="term" value="F:metal ion binding"/>
    <property type="evidence" value="ECO:0007669"/>
    <property type="project" value="UniProtKB-KW"/>
</dbReference>
<dbReference type="GO" id="GO:0016491">
    <property type="term" value="F:oxidoreductase activity"/>
    <property type="evidence" value="ECO:0007669"/>
    <property type="project" value="InterPro"/>
</dbReference>
<gene>
    <name evidence="8" type="ORF">SAMN05421866_0174</name>
</gene>
<dbReference type="eggNOG" id="COG0641">
    <property type="taxonomic scope" value="Bacteria"/>
</dbReference>
<dbReference type="STRING" id="421058.SAMN05421866_0174"/>
<reference evidence="9" key="1">
    <citation type="submission" date="2016-11" db="EMBL/GenBank/DDBJ databases">
        <authorList>
            <person name="Varghese N."/>
            <person name="Submissions S."/>
        </authorList>
    </citation>
    <scope>NUCLEOTIDE SEQUENCE [LARGE SCALE GENOMIC DNA]</scope>
    <source>
        <strain evidence="9">DSM 19055</strain>
    </source>
</reference>
<proteinExistence type="predicted"/>
<dbReference type="PROSITE" id="PS51918">
    <property type="entry name" value="RADICAL_SAM"/>
    <property type="match status" value="1"/>
</dbReference>
<dbReference type="SFLD" id="SFLDG01072">
    <property type="entry name" value="dehydrogenase_like"/>
    <property type="match status" value="1"/>
</dbReference>
<dbReference type="RefSeq" id="WP_073059480.1">
    <property type="nucleotide sequence ID" value="NZ_FQWT01000001.1"/>
</dbReference>
<evidence type="ECO:0000256" key="5">
    <source>
        <dbReference type="ARBA" id="ARBA00023004"/>
    </source>
</evidence>